<dbReference type="CDD" id="cd00112">
    <property type="entry name" value="LDLa"/>
    <property type="match status" value="1"/>
</dbReference>
<keyword evidence="4" id="KW-1133">Transmembrane helix</keyword>
<feature type="disulfide bond" evidence="7">
    <location>
        <begin position="33"/>
        <end position="45"/>
    </location>
</feature>
<dbReference type="GO" id="GO:0016192">
    <property type="term" value="P:vesicle-mediated transport"/>
    <property type="evidence" value="ECO:0007669"/>
    <property type="project" value="UniProtKB-ARBA"/>
</dbReference>
<dbReference type="SMART" id="SM00192">
    <property type="entry name" value="LDLa"/>
    <property type="match status" value="3"/>
</dbReference>
<evidence type="ECO:0000256" key="4">
    <source>
        <dbReference type="ARBA" id="ARBA00022989"/>
    </source>
</evidence>
<dbReference type="EMBL" id="CAJNON010002731">
    <property type="protein sequence ID" value="CAF1516012.1"/>
    <property type="molecule type" value="Genomic_DNA"/>
</dbReference>
<comment type="caution">
    <text evidence="7">Lacks conserved residue(s) required for the propagation of feature annotation.</text>
</comment>
<dbReference type="InterPro" id="IPR036055">
    <property type="entry name" value="LDL_receptor-like_sf"/>
</dbReference>
<reference evidence="8" key="1">
    <citation type="submission" date="2021-02" db="EMBL/GenBank/DDBJ databases">
        <authorList>
            <person name="Nowell W R."/>
        </authorList>
    </citation>
    <scope>NUCLEOTIDE SEQUENCE</scope>
</reference>
<proteinExistence type="predicted"/>
<dbReference type="Pfam" id="PF00057">
    <property type="entry name" value="Ldl_recept_a"/>
    <property type="match status" value="1"/>
</dbReference>
<dbReference type="PROSITE" id="PS50068">
    <property type="entry name" value="LDLRA_2"/>
    <property type="match status" value="1"/>
</dbReference>
<dbReference type="PANTHER" id="PTHR24270">
    <property type="entry name" value="LOW-DENSITY LIPOPROTEIN RECEPTOR-RELATED"/>
    <property type="match status" value="1"/>
</dbReference>
<evidence type="ECO:0000313" key="9">
    <source>
        <dbReference type="Proteomes" id="UP000663891"/>
    </source>
</evidence>
<dbReference type="AlphaFoldDB" id="A0A815U890"/>
<evidence type="ECO:0000256" key="3">
    <source>
        <dbReference type="ARBA" id="ARBA00022737"/>
    </source>
</evidence>
<feature type="disulfide bond" evidence="7">
    <location>
        <begin position="40"/>
        <end position="58"/>
    </location>
</feature>
<keyword evidence="3" id="KW-0677">Repeat</keyword>
<gene>
    <name evidence="8" type="ORF">VCS650_LOCUS43031</name>
</gene>
<dbReference type="SUPFAM" id="SSF57424">
    <property type="entry name" value="LDL receptor-like module"/>
    <property type="match status" value="1"/>
</dbReference>
<protein>
    <submittedName>
        <fullName evidence="8">Uncharacterized protein</fullName>
    </submittedName>
</protein>
<organism evidence="8 9">
    <name type="scientific">Adineta steineri</name>
    <dbReference type="NCBI Taxonomy" id="433720"/>
    <lineage>
        <taxon>Eukaryota</taxon>
        <taxon>Metazoa</taxon>
        <taxon>Spiralia</taxon>
        <taxon>Gnathifera</taxon>
        <taxon>Rotifera</taxon>
        <taxon>Eurotatoria</taxon>
        <taxon>Bdelloidea</taxon>
        <taxon>Adinetida</taxon>
        <taxon>Adinetidae</taxon>
        <taxon>Adineta</taxon>
    </lineage>
</organism>
<dbReference type="GO" id="GO:0005886">
    <property type="term" value="C:plasma membrane"/>
    <property type="evidence" value="ECO:0007669"/>
    <property type="project" value="TreeGrafter"/>
</dbReference>
<sequence length="436" mass="50948">MPILEWRQICDGTVHCTDGQDEFNCHLLELNQCEYDEFQCRNGMCVPKEFLFDAVFDCMDLSDEQELPETYARFDLCRIETKLECDERVCRKDQFSCGNGLCIPWLTLILGEYGCENYRDVAHRCETIDSLASNPKVYVGICQQTTMELETLTNTSDCITSLRHMLMAQSQKSSNVTRQLALNNMINTCAELIQYPSTTSILSPVLGMFYNRTRFEMFYASKQNFHQQMLRKPHVYCLSGSMVCNNMLMKLSNEYCMNDDEFKNLTRFSFLPISHLFCQMAIEQAPMMNHTFVHSNELVIRDHARSYRCRKTNDSISLRRLNDGYVDCLYGDDERNNQYNQIQPYRYRCETVLSPHQYISYQQVGNGIKNCLDGSDEISMTVRWSLMRCDTDETYSCWVFQANGIDEDRISTVQLPYHRHCDTIWDTMNGQDEKNC</sequence>
<keyword evidence="2" id="KW-0812">Transmembrane</keyword>
<name>A0A815U890_9BILA</name>
<comment type="caution">
    <text evidence="8">The sequence shown here is derived from an EMBL/GenBank/DDBJ whole genome shotgun (WGS) entry which is preliminary data.</text>
</comment>
<evidence type="ECO:0000256" key="5">
    <source>
        <dbReference type="ARBA" id="ARBA00023136"/>
    </source>
</evidence>
<dbReference type="OrthoDB" id="6430124at2759"/>
<accession>A0A815U890</accession>
<evidence type="ECO:0000256" key="6">
    <source>
        <dbReference type="ARBA" id="ARBA00023157"/>
    </source>
</evidence>
<keyword evidence="5" id="KW-0472">Membrane</keyword>
<dbReference type="InterPro" id="IPR050685">
    <property type="entry name" value="LDLR"/>
</dbReference>
<comment type="subcellular location">
    <subcellularLocation>
        <location evidence="1">Membrane</location>
        <topology evidence="1">Single-pass membrane protein</topology>
    </subcellularLocation>
</comment>
<evidence type="ECO:0000256" key="1">
    <source>
        <dbReference type="ARBA" id="ARBA00004167"/>
    </source>
</evidence>
<evidence type="ECO:0000256" key="7">
    <source>
        <dbReference type="PROSITE-ProRule" id="PRU00124"/>
    </source>
</evidence>
<dbReference type="InterPro" id="IPR002172">
    <property type="entry name" value="LDrepeatLR_classA_rpt"/>
</dbReference>
<dbReference type="Proteomes" id="UP000663891">
    <property type="component" value="Unassembled WGS sequence"/>
</dbReference>
<keyword evidence="6 7" id="KW-1015">Disulfide bond</keyword>
<evidence type="ECO:0000256" key="2">
    <source>
        <dbReference type="ARBA" id="ARBA00022692"/>
    </source>
</evidence>
<evidence type="ECO:0000313" key="8">
    <source>
        <dbReference type="EMBL" id="CAF1516012.1"/>
    </source>
</evidence>
<dbReference type="Gene3D" id="4.10.400.10">
    <property type="entry name" value="Low-density Lipoprotein Receptor"/>
    <property type="match status" value="1"/>
</dbReference>
<feature type="non-terminal residue" evidence="8">
    <location>
        <position position="1"/>
    </location>
</feature>
<dbReference type="PRINTS" id="PR00261">
    <property type="entry name" value="LDLRECEPTOR"/>
</dbReference>